<keyword evidence="8" id="KW-0916">Viral movement protein</keyword>
<keyword evidence="5" id="KW-0812">Transmembrane</keyword>
<evidence type="ECO:0000256" key="7">
    <source>
        <dbReference type="ARBA" id="ARBA00022989"/>
    </source>
</evidence>
<protein>
    <recommendedName>
        <fullName evidence="3">Movement protein TGBp3</fullName>
    </recommendedName>
    <alternativeName>
        <fullName evidence="12">7 kDa protein</fullName>
    </alternativeName>
    <alternativeName>
        <fullName evidence="13">Triple gene block 3 protein</fullName>
    </alternativeName>
</protein>
<evidence type="ECO:0000256" key="11">
    <source>
        <dbReference type="ARBA" id="ARBA00025270"/>
    </source>
</evidence>
<evidence type="ECO:0000256" key="9">
    <source>
        <dbReference type="ARBA" id="ARBA00023136"/>
    </source>
</evidence>
<keyword evidence="10" id="KW-1038">Host endoplasmic reticulum</keyword>
<evidence type="ECO:0000256" key="6">
    <source>
        <dbReference type="ARBA" id="ARBA00022870"/>
    </source>
</evidence>
<evidence type="ECO:0000256" key="12">
    <source>
        <dbReference type="ARBA" id="ARBA00030266"/>
    </source>
</evidence>
<evidence type="ECO:0000256" key="4">
    <source>
        <dbReference type="ARBA" id="ARBA00022448"/>
    </source>
</evidence>
<evidence type="ECO:0000256" key="5">
    <source>
        <dbReference type="ARBA" id="ARBA00022692"/>
    </source>
</evidence>
<dbReference type="EMBL" id="MW349428">
    <property type="protein sequence ID" value="QTW49400.1"/>
    <property type="molecule type" value="Genomic_RNA"/>
</dbReference>
<keyword evidence="6" id="KW-1043">Host membrane</keyword>
<reference evidence="14" key="1">
    <citation type="journal article" date="2021" name="Pathogens">
        <title>Discovery of a Novel Member of the Carlavirus Genus from Soybean (Glycine max L. Merr.).</title>
        <authorList>
            <person name="Thekke-Veetil T."/>
            <person name="McCoppin N.K."/>
            <person name="Hobbs H.A."/>
            <person name="Hartman G.L."/>
            <person name="Lambert K.N."/>
            <person name="Lim H.S."/>
            <person name="Domier L.L."/>
        </authorList>
    </citation>
    <scope>NUCLEOTIDE SEQUENCE</scope>
    <source>
        <strain evidence="14">IL-2015</strain>
    </source>
</reference>
<dbReference type="GO" id="GO:0046740">
    <property type="term" value="P:transport of virus in host, cell to cell"/>
    <property type="evidence" value="ECO:0007669"/>
    <property type="project" value="UniProtKB-KW"/>
</dbReference>
<evidence type="ECO:0000313" key="14">
    <source>
        <dbReference type="EMBL" id="QTW49400.1"/>
    </source>
</evidence>
<dbReference type="GO" id="GO:0044167">
    <property type="term" value="C:host cell endoplasmic reticulum membrane"/>
    <property type="evidence" value="ECO:0007669"/>
    <property type="project" value="UniProtKB-SubCell"/>
</dbReference>
<keyword evidence="9" id="KW-0472">Membrane</keyword>
<keyword evidence="7" id="KW-1133">Transmembrane helix</keyword>
<sequence length="61" mass="6796">MNILLAYTILVCFAIAYLLAYPKSECVVIITGESVKIIGCDRVEGFAEIATKLRPAFHRHL</sequence>
<evidence type="ECO:0000256" key="1">
    <source>
        <dbReference type="ARBA" id="ARBA00004625"/>
    </source>
</evidence>
<comment type="function">
    <text evidence="11">Plays a role in viral cell-to-cell propagation, by facilitating genome transport to neighboring plant cells through plasmosdesmata. May induce the formation of granular vesicles derived from the Endoplasmic reticulum, which align on actin filaments.</text>
</comment>
<evidence type="ECO:0000256" key="2">
    <source>
        <dbReference type="ARBA" id="ARBA00010355"/>
    </source>
</evidence>
<proteinExistence type="inferred from homology"/>
<evidence type="ECO:0000256" key="8">
    <source>
        <dbReference type="ARBA" id="ARBA00023031"/>
    </source>
</evidence>
<organism evidence="14">
    <name type="scientific">Soybean carlavirus 1</name>
    <dbReference type="NCBI Taxonomy" id="2796532"/>
    <lineage>
        <taxon>Viruses</taxon>
        <taxon>Riboviria</taxon>
        <taxon>Orthornavirae</taxon>
        <taxon>Kitrinoviricota</taxon>
        <taxon>Alsuviricetes</taxon>
        <taxon>Tymovirales</taxon>
        <taxon>Betaflexiviridae</taxon>
        <taxon>Quinvirinae</taxon>
        <taxon>Carlavirus</taxon>
        <taxon>Carlavirus uniglycinis</taxon>
        <taxon>Carlavirus SCV1</taxon>
    </lineage>
</organism>
<name>A0A8B0MXE6_9VIRU</name>
<dbReference type="InterPro" id="IPR003411">
    <property type="entry name" value="TGBp3"/>
</dbReference>
<evidence type="ECO:0000256" key="3">
    <source>
        <dbReference type="ARBA" id="ARBA00013812"/>
    </source>
</evidence>
<evidence type="ECO:0000256" key="10">
    <source>
        <dbReference type="ARBA" id="ARBA00023184"/>
    </source>
</evidence>
<accession>A0A8B0MXE6</accession>
<comment type="similarity">
    <text evidence="2">Belongs to the Tymovirales TGBp3 protein family.</text>
</comment>
<keyword evidence="4" id="KW-0813">Transport</keyword>
<comment type="subcellular location">
    <subcellularLocation>
        <location evidence="1">Host endoplasmic reticulum membrane</location>
    </subcellularLocation>
</comment>
<dbReference type="Pfam" id="PF02495">
    <property type="entry name" value="TGBp3"/>
    <property type="match status" value="1"/>
</dbReference>
<evidence type="ECO:0000256" key="13">
    <source>
        <dbReference type="ARBA" id="ARBA00033148"/>
    </source>
</evidence>